<dbReference type="InterPro" id="IPR025497">
    <property type="entry name" value="PatA-like_N"/>
</dbReference>
<comment type="caution">
    <text evidence="3">The sequence shown here is derived from an EMBL/GenBank/DDBJ whole genome shotgun (WGS) entry which is preliminary data.</text>
</comment>
<sequence length="345" mass="39847">MLKGSLREFHVPDILQLIASQQKTGVLTIEHFNDRISIGFRNGFISAAIKNKNHELEKIDTYLIASGKLSQEQYQKILDEHRTTGINLNDLLIKEHILTEDDIKDVIQFKIQEIIDEAMQWEEGVYNFQPNIAIYTNSKIKISMNTQGIILESLRRIDEWPKISAEFPDSRIIVKKTKEAIDEDEIGPEELIVFKLIDNNKSIFELMQSSGLGKFRTYSALYNLYHMGLVEKLPKIKREKKALPIKINATSIRNVVVAVGLILLVLIIDTGVRYFTSFLKTKTFYSSPTTYNYRKTKIDNALKIYFIDNEKFPETLQELQKSNLVTKKEIQGFVYKKNGSSYILK</sequence>
<dbReference type="PANTHER" id="PTHR36304:SF4">
    <property type="entry name" value="DUF4388 DOMAIN-CONTAINING PROTEIN"/>
    <property type="match status" value="1"/>
</dbReference>
<dbReference type="Pfam" id="PF14332">
    <property type="entry name" value="DUF4388"/>
    <property type="match status" value="1"/>
</dbReference>
<feature type="domain" description="PatA-like N-terminal" evidence="2">
    <location>
        <begin position="3"/>
        <end position="160"/>
    </location>
</feature>
<protein>
    <recommendedName>
        <fullName evidence="2">PatA-like N-terminal domain-containing protein</fullName>
    </recommendedName>
</protein>
<evidence type="ECO:0000259" key="2">
    <source>
        <dbReference type="Pfam" id="PF14332"/>
    </source>
</evidence>
<proteinExistence type="predicted"/>
<evidence type="ECO:0000313" key="4">
    <source>
        <dbReference type="Proteomes" id="UP000282321"/>
    </source>
</evidence>
<feature type="transmembrane region" description="Helical" evidence="1">
    <location>
        <begin position="255"/>
        <end position="275"/>
    </location>
</feature>
<dbReference type="EMBL" id="QNBC01000137">
    <property type="protein sequence ID" value="RKX64735.1"/>
    <property type="molecule type" value="Genomic_DNA"/>
</dbReference>
<keyword evidence="1" id="KW-0472">Membrane</keyword>
<dbReference type="AlphaFoldDB" id="A0A660S514"/>
<reference evidence="3 4" key="1">
    <citation type="submission" date="2018-06" db="EMBL/GenBank/DDBJ databases">
        <title>Extensive metabolic versatility and redundancy in microbially diverse, dynamic hydrothermal sediments.</title>
        <authorList>
            <person name="Dombrowski N."/>
            <person name="Teske A."/>
            <person name="Baker B.J."/>
        </authorList>
    </citation>
    <scope>NUCLEOTIDE SEQUENCE [LARGE SCALE GENOMIC DNA]</scope>
    <source>
        <strain evidence="3">B35_G9</strain>
    </source>
</reference>
<gene>
    <name evidence="3" type="ORF">DRP44_07780</name>
</gene>
<keyword evidence="1" id="KW-0812">Transmembrane</keyword>
<dbReference type="Proteomes" id="UP000282321">
    <property type="component" value="Unassembled WGS sequence"/>
</dbReference>
<dbReference type="InterPro" id="IPR037257">
    <property type="entry name" value="T2SS_E_N_sf"/>
</dbReference>
<accession>A0A660S514</accession>
<keyword evidence="1" id="KW-1133">Transmembrane helix</keyword>
<evidence type="ECO:0000256" key="1">
    <source>
        <dbReference type="SAM" id="Phobius"/>
    </source>
</evidence>
<name>A0A660S514_UNCT6</name>
<evidence type="ECO:0000313" key="3">
    <source>
        <dbReference type="EMBL" id="RKX64735.1"/>
    </source>
</evidence>
<dbReference type="PANTHER" id="PTHR36304">
    <property type="entry name" value="DOMAIN GTPASE-ACTIVATING PROTEIN, PUTATIVE-RELATED-RELATED"/>
    <property type="match status" value="1"/>
</dbReference>
<organism evidence="3 4">
    <name type="scientific">candidate division TA06 bacterium</name>
    <dbReference type="NCBI Taxonomy" id="2250710"/>
    <lineage>
        <taxon>Bacteria</taxon>
        <taxon>Bacteria division TA06</taxon>
    </lineage>
</organism>
<dbReference type="SUPFAM" id="SSF160246">
    <property type="entry name" value="EspE N-terminal domain-like"/>
    <property type="match status" value="1"/>
</dbReference>